<protein>
    <submittedName>
        <fullName evidence="2">Uncharacterized protein</fullName>
    </submittedName>
</protein>
<sequence>MVKDWFWLLYAAGEQCPLFLRPNVQCTSTRFPNVSPSSTDRTDHKTDSTYRSSKKKNDIIKSIMSIPNTGGRAGGPAGAPAPGAFPPTLDVGQQQWFIAFRPQQRSASNYITLPATVRRSGG</sequence>
<evidence type="ECO:0000313" key="2">
    <source>
        <dbReference type="EMBL" id="GBP44818.1"/>
    </source>
</evidence>
<proteinExistence type="predicted"/>
<organism evidence="2 3">
    <name type="scientific">Eumeta variegata</name>
    <name type="common">Bagworm moth</name>
    <name type="synonym">Eumeta japonica</name>
    <dbReference type="NCBI Taxonomy" id="151549"/>
    <lineage>
        <taxon>Eukaryota</taxon>
        <taxon>Metazoa</taxon>
        <taxon>Ecdysozoa</taxon>
        <taxon>Arthropoda</taxon>
        <taxon>Hexapoda</taxon>
        <taxon>Insecta</taxon>
        <taxon>Pterygota</taxon>
        <taxon>Neoptera</taxon>
        <taxon>Endopterygota</taxon>
        <taxon>Lepidoptera</taxon>
        <taxon>Glossata</taxon>
        <taxon>Ditrysia</taxon>
        <taxon>Tineoidea</taxon>
        <taxon>Psychidae</taxon>
        <taxon>Oiketicinae</taxon>
        <taxon>Eumeta</taxon>
    </lineage>
</organism>
<reference evidence="2 3" key="1">
    <citation type="journal article" date="2019" name="Commun. Biol.">
        <title>The bagworm genome reveals a unique fibroin gene that provides high tensile strength.</title>
        <authorList>
            <person name="Kono N."/>
            <person name="Nakamura H."/>
            <person name="Ohtoshi R."/>
            <person name="Tomita M."/>
            <person name="Numata K."/>
            <person name="Arakawa K."/>
        </authorList>
    </citation>
    <scope>NUCLEOTIDE SEQUENCE [LARGE SCALE GENOMIC DNA]</scope>
</reference>
<evidence type="ECO:0000256" key="1">
    <source>
        <dbReference type="SAM" id="MobiDB-lite"/>
    </source>
</evidence>
<accession>A0A4C1W0K3</accession>
<feature type="compositionally biased region" description="Polar residues" evidence="1">
    <location>
        <begin position="30"/>
        <end position="39"/>
    </location>
</feature>
<dbReference type="EMBL" id="BGZK01000459">
    <property type="protein sequence ID" value="GBP44818.1"/>
    <property type="molecule type" value="Genomic_DNA"/>
</dbReference>
<dbReference type="Proteomes" id="UP000299102">
    <property type="component" value="Unassembled WGS sequence"/>
</dbReference>
<feature type="region of interest" description="Disordered" evidence="1">
    <location>
        <begin position="30"/>
        <end position="86"/>
    </location>
</feature>
<evidence type="ECO:0000313" key="3">
    <source>
        <dbReference type="Proteomes" id="UP000299102"/>
    </source>
</evidence>
<keyword evidence="3" id="KW-1185">Reference proteome</keyword>
<dbReference type="AlphaFoldDB" id="A0A4C1W0K3"/>
<gene>
    <name evidence="2" type="ORF">EVAR_75686_1</name>
</gene>
<comment type="caution">
    <text evidence="2">The sequence shown here is derived from an EMBL/GenBank/DDBJ whole genome shotgun (WGS) entry which is preliminary data.</text>
</comment>
<name>A0A4C1W0K3_EUMVA</name>